<evidence type="ECO:0000259" key="1">
    <source>
        <dbReference type="Pfam" id="PF01636"/>
    </source>
</evidence>
<dbReference type="Pfam" id="PF01636">
    <property type="entry name" value="APH"/>
    <property type="match status" value="1"/>
</dbReference>
<name>A0A165BAH1_EXIGL</name>
<gene>
    <name evidence="2" type="ORF">EXIGLDRAFT_431227</name>
</gene>
<protein>
    <recommendedName>
        <fullName evidence="1">Aminoglycoside phosphotransferase domain-containing protein</fullName>
    </recommendedName>
</protein>
<proteinExistence type="predicted"/>
<dbReference type="Proteomes" id="UP000077266">
    <property type="component" value="Unassembled WGS sequence"/>
</dbReference>
<dbReference type="SUPFAM" id="SSF56112">
    <property type="entry name" value="Protein kinase-like (PK-like)"/>
    <property type="match status" value="1"/>
</dbReference>
<evidence type="ECO:0000313" key="2">
    <source>
        <dbReference type="EMBL" id="KZV80193.1"/>
    </source>
</evidence>
<dbReference type="OrthoDB" id="4062651at2759"/>
<reference evidence="2 3" key="1">
    <citation type="journal article" date="2016" name="Mol. Biol. Evol.">
        <title>Comparative Genomics of Early-Diverging Mushroom-Forming Fungi Provides Insights into the Origins of Lignocellulose Decay Capabilities.</title>
        <authorList>
            <person name="Nagy L.G."/>
            <person name="Riley R."/>
            <person name="Tritt A."/>
            <person name="Adam C."/>
            <person name="Daum C."/>
            <person name="Floudas D."/>
            <person name="Sun H."/>
            <person name="Yadav J.S."/>
            <person name="Pangilinan J."/>
            <person name="Larsson K.H."/>
            <person name="Matsuura K."/>
            <person name="Barry K."/>
            <person name="Labutti K."/>
            <person name="Kuo R."/>
            <person name="Ohm R.A."/>
            <person name="Bhattacharya S.S."/>
            <person name="Shirouzu T."/>
            <person name="Yoshinaga Y."/>
            <person name="Martin F.M."/>
            <person name="Grigoriev I.V."/>
            <person name="Hibbett D.S."/>
        </authorList>
    </citation>
    <scope>NUCLEOTIDE SEQUENCE [LARGE SCALE GENOMIC DNA]</scope>
    <source>
        <strain evidence="2 3">HHB12029</strain>
    </source>
</reference>
<dbReference type="EMBL" id="KV426510">
    <property type="protein sequence ID" value="KZV80193.1"/>
    <property type="molecule type" value="Genomic_DNA"/>
</dbReference>
<feature type="domain" description="Aminoglycoside phosphotransferase" evidence="1">
    <location>
        <begin position="112"/>
        <end position="139"/>
    </location>
</feature>
<dbReference type="InParanoid" id="A0A165BAH1"/>
<dbReference type="AlphaFoldDB" id="A0A165BAH1"/>
<organism evidence="2 3">
    <name type="scientific">Exidia glandulosa HHB12029</name>
    <dbReference type="NCBI Taxonomy" id="1314781"/>
    <lineage>
        <taxon>Eukaryota</taxon>
        <taxon>Fungi</taxon>
        <taxon>Dikarya</taxon>
        <taxon>Basidiomycota</taxon>
        <taxon>Agaricomycotina</taxon>
        <taxon>Agaricomycetes</taxon>
        <taxon>Auriculariales</taxon>
        <taxon>Exidiaceae</taxon>
        <taxon>Exidia</taxon>
    </lineage>
</organism>
<accession>A0A165BAH1</accession>
<keyword evidence="3" id="KW-1185">Reference proteome</keyword>
<evidence type="ECO:0000313" key="3">
    <source>
        <dbReference type="Proteomes" id="UP000077266"/>
    </source>
</evidence>
<dbReference type="InterPro" id="IPR011009">
    <property type="entry name" value="Kinase-like_dom_sf"/>
</dbReference>
<dbReference type="InterPro" id="IPR002575">
    <property type="entry name" value="Aminoglycoside_PTrfase"/>
</dbReference>
<sequence>MGRLNPLEDPSMSLPCVCGTTETCTQSGGCPRGDYLPYTILSYPDTAACVPVPRVRRYGRSGNCAYILSDYVAGDGFYDVRLLAKTVPVWIIAARLEKSAFPAVERLQLLDISHNDLHYNNIIMDRYWRIAAVIDWDLAW</sequence>